<evidence type="ECO:0000313" key="1">
    <source>
        <dbReference type="EMBL" id="NEM96523.1"/>
    </source>
</evidence>
<dbReference type="EMBL" id="JAAGWD010000001">
    <property type="protein sequence ID" value="NEM96523.1"/>
    <property type="molecule type" value="Genomic_DNA"/>
</dbReference>
<accession>A0A6B3LKN7</accession>
<organism evidence="1 2">
    <name type="scientific">Pontibacter burrus</name>
    <dbReference type="NCBI Taxonomy" id="2704466"/>
    <lineage>
        <taxon>Bacteria</taxon>
        <taxon>Pseudomonadati</taxon>
        <taxon>Bacteroidota</taxon>
        <taxon>Cytophagia</taxon>
        <taxon>Cytophagales</taxon>
        <taxon>Hymenobacteraceae</taxon>
        <taxon>Pontibacter</taxon>
    </lineage>
</organism>
<dbReference type="PROSITE" id="PS51257">
    <property type="entry name" value="PROKAR_LIPOPROTEIN"/>
    <property type="match status" value="1"/>
</dbReference>
<reference evidence="1 2" key="1">
    <citation type="submission" date="2020-02" db="EMBL/GenBank/DDBJ databases">
        <authorList>
            <person name="Kim M.K."/>
        </authorList>
    </citation>
    <scope>NUCLEOTIDE SEQUENCE [LARGE SCALE GENOMIC DNA]</scope>
    <source>
        <strain evidence="1 2">BT327</strain>
    </source>
</reference>
<keyword evidence="2" id="KW-1185">Reference proteome</keyword>
<comment type="caution">
    <text evidence="1">The sequence shown here is derived from an EMBL/GenBank/DDBJ whole genome shotgun (WGS) entry which is preliminary data.</text>
</comment>
<name>A0A6B3LKN7_9BACT</name>
<dbReference type="AlphaFoldDB" id="A0A6B3LKN7"/>
<dbReference type="RefSeq" id="WP_163911870.1">
    <property type="nucleotide sequence ID" value="NZ_JAAGWD010000001.1"/>
</dbReference>
<dbReference type="Proteomes" id="UP000474777">
    <property type="component" value="Unassembled WGS sequence"/>
</dbReference>
<protein>
    <submittedName>
        <fullName evidence="1">Uncharacterized protein</fullName>
    </submittedName>
</protein>
<evidence type="ECO:0000313" key="2">
    <source>
        <dbReference type="Proteomes" id="UP000474777"/>
    </source>
</evidence>
<gene>
    <name evidence="1" type="ORF">GXP69_02340</name>
</gene>
<sequence length="69" mass="7515">MPRNRLLYAFPVCFALLVFTGCGKKGIPCPSPTGKSVKVQAKGAAGLEAIKVPTDKNGRVHKRKRFVLF</sequence>
<proteinExistence type="predicted"/>